<dbReference type="EMBL" id="RBKT01000001">
    <property type="protein sequence ID" value="RKR92807.1"/>
    <property type="molecule type" value="Genomic_DNA"/>
</dbReference>
<dbReference type="OrthoDB" id="4637161at2"/>
<comment type="caution">
    <text evidence="1">The sequence shown here is derived from an EMBL/GenBank/DDBJ whole genome shotgun (WGS) entry which is preliminary data.</text>
</comment>
<dbReference type="Proteomes" id="UP000277671">
    <property type="component" value="Unassembled WGS sequence"/>
</dbReference>
<accession>A0A495JUW0</accession>
<proteinExistence type="predicted"/>
<sequence>MDDSARRKLFAALRRARWTVTEAGSGHWKIHNPDGRLVATAHNSSSDWRGPRNLLRDLRAGGFEWPRPKKTKRKAAHTE</sequence>
<organism evidence="1 2">
    <name type="scientific">Micromonospora pisi</name>
    <dbReference type="NCBI Taxonomy" id="589240"/>
    <lineage>
        <taxon>Bacteria</taxon>
        <taxon>Bacillati</taxon>
        <taxon>Actinomycetota</taxon>
        <taxon>Actinomycetes</taxon>
        <taxon>Micromonosporales</taxon>
        <taxon>Micromonosporaceae</taxon>
        <taxon>Micromonospora</taxon>
    </lineage>
</organism>
<dbReference type="AlphaFoldDB" id="A0A495JUW0"/>
<reference evidence="1 2" key="1">
    <citation type="submission" date="2018-10" db="EMBL/GenBank/DDBJ databases">
        <title>Sequencing the genomes of 1000 actinobacteria strains.</title>
        <authorList>
            <person name="Klenk H.-P."/>
        </authorList>
    </citation>
    <scope>NUCLEOTIDE SEQUENCE [LARGE SCALE GENOMIC DNA]</scope>
    <source>
        <strain evidence="1 2">DSM 45175</strain>
    </source>
</reference>
<evidence type="ECO:0000313" key="2">
    <source>
        <dbReference type="Proteomes" id="UP000277671"/>
    </source>
</evidence>
<gene>
    <name evidence="1" type="ORF">BDK92_7289</name>
</gene>
<evidence type="ECO:0008006" key="3">
    <source>
        <dbReference type="Google" id="ProtNLM"/>
    </source>
</evidence>
<keyword evidence="2" id="KW-1185">Reference proteome</keyword>
<evidence type="ECO:0000313" key="1">
    <source>
        <dbReference type="EMBL" id="RKR92807.1"/>
    </source>
</evidence>
<protein>
    <recommendedName>
        <fullName evidence="3">HicA-like toxin of HicAB toxin-antitoxin system</fullName>
    </recommendedName>
</protein>
<name>A0A495JUW0_9ACTN</name>
<dbReference type="RefSeq" id="WP_121160755.1">
    <property type="nucleotide sequence ID" value="NZ_RBKT01000001.1"/>
</dbReference>